<evidence type="ECO:0000313" key="3">
    <source>
        <dbReference type="Proteomes" id="UP000186922"/>
    </source>
</evidence>
<accession>A0A1D1UFY2</accession>
<dbReference type="EMBL" id="BDGG01000001">
    <property type="protein sequence ID" value="GAU87285.1"/>
    <property type="molecule type" value="Genomic_DNA"/>
</dbReference>
<organism evidence="2 3">
    <name type="scientific">Ramazzottius varieornatus</name>
    <name type="common">Water bear</name>
    <name type="synonym">Tardigrade</name>
    <dbReference type="NCBI Taxonomy" id="947166"/>
    <lineage>
        <taxon>Eukaryota</taxon>
        <taxon>Metazoa</taxon>
        <taxon>Ecdysozoa</taxon>
        <taxon>Tardigrada</taxon>
        <taxon>Eutardigrada</taxon>
        <taxon>Parachela</taxon>
        <taxon>Hypsibioidea</taxon>
        <taxon>Ramazzottiidae</taxon>
        <taxon>Ramazzottius</taxon>
    </lineage>
</organism>
<dbReference type="AlphaFoldDB" id="A0A1D1UFY2"/>
<comment type="caution">
    <text evidence="2">The sequence shown here is derived from an EMBL/GenBank/DDBJ whole genome shotgun (WGS) entry which is preliminary data.</text>
</comment>
<dbReference type="Proteomes" id="UP000186922">
    <property type="component" value="Unassembled WGS sequence"/>
</dbReference>
<name>A0A1D1UFY2_RAMVA</name>
<protein>
    <submittedName>
        <fullName evidence="2">Uncharacterized protein</fullName>
    </submittedName>
</protein>
<gene>
    <name evidence="2" type="primary">RvY_00164-1</name>
    <name evidence="2" type="synonym">RvY_00164.1</name>
    <name evidence="2" type="ORF">RvY_00164</name>
</gene>
<evidence type="ECO:0000313" key="2">
    <source>
        <dbReference type="EMBL" id="GAU87285.1"/>
    </source>
</evidence>
<feature type="compositionally biased region" description="Polar residues" evidence="1">
    <location>
        <begin position="37"/>
        <end position="59"/>
    </location>
</feature>
<dbReference type="OrthoDB" id="7700357at2759"/>
<keyword evidence="3" id="KW-1185">Reference proteome</keyword>
<sequence length="70" mass="7733">MFGPPQGGQPFLRRRIGSIIPEEDTVKYLGLHLDSQPSWKTTRNKSSPKSTRESGTPILSSLRLASVPAR</sequence>
<reference evidence="2 3" key="1">
    <citation type="journal article" date="2016" name="Nat. Commun.">
        <title>Extremotolerant tardigrade genome and improved radiotolerance of human cultured cells by tardigrade-unique protein.</title>
        <authorList>
            <person name="Hashimoto T."/>
            <person name="Horikawa D.D."/>
            <person name="Saito Y."/>
            <person name="Kuwahara H."/>
            <person name="Kozuka-Hata H."/>
            <person name="Shin-I T."/>
            <person name="Minakuchi Y."/>
            <person name="Ohishi K."/>
            <person name="Motoyama A."/>
            <person name="Aizu T."/>
            <person name="Enomoto A."/>
            <person name="Kondo K."/>
            <person name="Tanaka S."/>
            <person name="Hara Y."/>
            <person name="Koshikawa S."/>
            <person name="Sagara H."/>
            <person name="Miura T."/>
            <person name="Yokobori S."/>
            <person name="Miyagawa K."/>
            <person name="Suzuki Y."/>
            <person name="Kubo T."/>
            <person name="Oyama M."/>
            <person name="Kohara Y."/>
            <person name="Fujiyama A."/>
            <person name="Arakawa K."/>
            <person name="Katayama T."/>
            <person name="Toyoda A."/>
            <person name="Kunieda T."/>
        </authorList>
    </citation>
    <scope>NUCLEOTIDE SEQUENCE [LARGE SCALE GENOMIC DNA]</scope>
    <source>
        <strain evidence="2 3">YOKOZUNA-1</strain>
    </source>
</reference>
<feature type="region of interest" description="Disordered" evidence="1">
    <location>
        <begin position="37"/>
        <end position="70"/>
    </location>
</feature>
<proteinExistence type="predicted"/>
<evidence type="ECO:0000256" key="1">
    <source>
        <dbReference type="SAM" id="MobiDB-lite"/>
    </source>
</evidence>